<accession>A0AAV8U5G4</accession>
<dbReference type="GO" id="GO:0000139">
    <property type="term" value="C:Golgi membrane"/>
    <property type="evidence" value="ECO:0007669"/>
    <property type="project" value="UniProtKB-SubCell"/>
</dbReference>
<dbReference type="GO" id="GO:0016763">
    <property type="term" value="F:pentosyltransferase activity"/>
    <property type="evidence" value="ECO:0007669"/>
    <property type="project" value="UniProtKB-ARBA"/>
</dbReference>
<dbReference type="PANTHER" id="PTHR20961">
    <property type="entry name" value="GLYCOSYLTRANSFERASE"/>
    <property type="match status" value="1"/>
</dbReference>
<reference evidence="6 7" key="1">
    <citation type="submission" date="2021-09" db="EMBL/GenBank/DDBJ databases">
        <title>Genomic insights and catalytic innovation underlie evolution of tropane alkaloids biosynthesis.</title>
        <authorList>
            <person name="Wang Y.-J."/>
            <person name="Tian T."/>
            <person name="Huang J.-P."/>
            <person name="Huang S.-X."/>
        </authorList>
    </citation>
    <scope>NUCLEOTIDE SEQUENCE [LARGE SCALE GENOMIC DNA]</scope>
    <source>
        <strain evidence="6">KIB-2018</strain>
        <tissue evidence="6">Leaf</tissue>
    </source>
</reference>
<proteinExistence type="predicted"/>
<feature type="domain" description="Glycosyltransferase 61 catalytic" evidence="5">
    <location>
        <begin position="247"/>
        <end position="355"/>
    </location>
</feature>
<dbReference type="EMBL" id="JAIWQS010000001">
    <property type="protein sequence ID" value="KAJ8774531.1"/>
    <property type="molecule type" value="Genomic_DNA"/>
</dbReference>
<gene>
    <name evidence="6" type="ORF">K2173_016977</name>
</gene>
<evidence type="ECO:0000256" key="2">
    <source>
        <dbReference type="ARBA" id="ARBA00022676"/>
    </source>
</evidence>
<dbReference type="AlphaFoldDB" id="A0AAV8U5G4"/>
<organism evidence="6 7">
    <name type="scientific">Erythroxylum novogranatense</name>
    <dbReference type="NCBI Taxonomy" id="1862640"/>
    <lineage>
        <taxon>Eukaryota</taxon>
        <taxon>Viridiplantae</taxon>
        <taxon>Streptophyta</taxon>
        <taxon>Embryophyta</taxon>
        <taxon>Tracheophyta</taxon>
        <taxon>Spermatophyta</taxon>
        <taxon>Magnoliopsida</taxon>
        <taxon>eudicotyledons</taxon>
        <taxon>Gunneridae</taxon>
        <taxon>Pentapetalae</taxon>
        <taxon>rosids</taxon>
        <taxon>fabids</taxon>
        <taxon>Malpighiales</taxon>
        <taxon>Erythroxylaceae</taxon>
        <taxon>Erythroxylum</taxon>
    </lineage>
</organism>
<evidence type="ECO:0000313" key="7">
    <source>
        <dbReference type="Proteomes" id="UP001159364"/>
    </source>
</evidence>
<dbReference type="Pfam" id="PF04577">
    <property type="entry name" value="Glyco_transf_61"/>
    <property type="match status" value="1"/>
</dbReference>
<dbReference type="Proteomes" id="UP001159364">
    <property type="component" value="Linkage Group LG01"/>
</dbReference>
<name>A0AAV8U5G4_9ROSI</name>
<evidence type="ECO:0000313" key="6">
    <source>
        <dbReference type="EMBL" id="KAJ8774531.1"/>
    </source>
</evidence>
<dbReference type="InterPro" id="IPR049625">
    <property type="entry name" value="Glyco_transf_61_cat"/>
</dbReference>
<comment type="subcellular location">
    <subcellularLocation>
        <location evidence="1">Golgi apparatus membrane</location>
        <topology evidence="1">Single-pass type II membrane protein</topology>
    </subcellularLocation>
</comment>
<keyword evidence="2" id="KW-0328">Glycosyltransferase</keyword>
<keyword evidence="7" id="KW-1185">Reference proteome</keyword>
<dbReference type="InterPro" id="IPR007657">
    <property type="entry name" value="Glycosyltransferase_61"/>
</dbReference>
<sequence length="457" mass="51786">MKKSSTKWGCLRVRRLVVLCLACFSTFLVYQIRLSSINSSSYNILLFETEMSNGNLLELYLPHGGQIRCDRTQSRYDLCMIDSSTILDPMSYTFFIGPTNSTSNTAVKIKPYPRKFEGFVMDRIKDITITSGLPEKPCQVPHNVPALVFCAGGYTGNFFHEFNDGFIPLFITVNTIFPNQDFVIVISEGHDWWINKYADLLNMFTKHPIINLDNETTTHCFPYANIGIISHGFMIINDTLIPNSKSYFHFWGLLYKAYGQNFASSSPMSSFPKSTSRPRLLIVSRSGNIGRVIVNQDEVIKEMEEVGFDVTVFQPTSNTSLRDAYALVSSSHIMVGVHGAALTHSLFLRPGSVLVQVVPIGVEWASDAFFGRVGRGLNLEYLEYRIGVEESSLVEKYGSESKLLKDPHALQIKGTGWPTEIMDIYLKEQNVKLDLDRFRKYLEKAYVKAKKFMYKEG</sequence>
<dbReference type="PANTHER" id="PTHR20961:SF103">
    <property type="entry name" value="PUTATIVE-RELATED"/>
    <property type="match status" value="1"/>
</dbReference>
<evidence type="ECO:0000256" key="1">
    <source>
        <dbReference type="ARBA" id="ARBA00004323"/>
    </source>
</evidence>
<evidence type="ECO:0000256" key="3">
    <source>
        <dbReference type="ARBA" id="ARBA00022679"/>
    </source>
</evidence>
<evidence type="ECO:0000259" key="5">
    <source>
        <dbReference type="Pfam" id="PF04577"/>
    </source>
</evidence>
<keyword evidence="3" id="KW-0808">Transferase</keyword>
<evidence type="ECO:0000256" key="4">
    <source>
        <dbReference type="ARBA" id="ARBA00023180"/>
    </source>
</evidence>
<keyword evidence="4" id="KW-0325">Glycoprotein</keyword>
<comment type="caution">
    <text evidence="6">The sequence shown here is derived from an EMBL/GenBank/DDBJ whole genome shotgun (WGS) entry which is preliminary data.</text>
</comment>
<protein>
    <recommendedName>
        <fullName evidence="5">Glycosyltransferase 61 catalytic domain-containing protein</fullName>
    </recommendedName>
</protein>